<protein>
    <recommendedName>
        <fullName evidence="4">Lipase chaperone</fullName>
    </recommendedName>
    <alternativeName>
        <fullName evidence="15">Lipase foldase</fullName>
    </alternativeName>
    <alternativeName>
        <fullName evidence="13">Lipase helper protein</fullName>
    </alternativeName>
    <alternativeName>
        <fullName evidence="14">Lipase modulator</fullName>
    </alternativeName>
</protein>
<sequence length="286" mass="32696">MKKVALTTFILLSIFGVGALSLLQSDKQQEITSNHSQSQQDIAADVSSPKDFFEYSLSRLGEEDLDTIKAEVNDDTLAKQTLNIDAKLFQAYLSYKQALSALEPFEHNHLTLEHLTMLNEAILNLQLQYFNEVQITQLFDEENRLRQLALEKLTIKTQASDIESQAHLLNQALSEQPDYIRESERNNALAEQLEQASQLDSQDKYIARVALVGDAGAQRLQKLDEQRASFETQLATYLKQRQNILNRGFLGQDEKQAEIIALRKQSFDATQWRRIEALERIHDSQN</sequence>
<keyword evidence="6" id="KW-0997">Cell inner membrane</keyword>
<evidence type="ECO:0000256" key="3">
    <source>
        <dbReference type="ARBA" id="ARBA00010358"/>
    </source>
</evidence>
<organism evidence="16">
    <name type="scientific">Vibrio alginolyticus</name>
    <dbReference type="NCBI Taxonomy" id="663"/>
    <lineage>
        <taxon>Bacteria</taxon>
        <taxon>Pseudomonadati</taxon>
        <taxon>Pseudomonadota</taxon>
        <taxon>Gammaproteobacteria</taxon>
        <taxon>Vibrionales</taxon>
        <taxon>Vibrionaceae</taxon>
        <taxon>Vibrio</taxon>
    </lineage>
</organism>
<dbReference type="SUPFAM" id="SSF158855">
    <property type="entry name" value="Lipase chaperone-like"/>
    <property type="match status" value="1"/>
</dbReference>
<evidence type="ECO:0000256" key="7">
    <source>
        <dbReference type="ARBA" id="ARBA00022692"/>
    </source>
</evidence>
<evidence type="ECO:0000256" key="6">
    <source>
        <dbReference type="ARBA" id="ARBA00022519"/>
    </source>
</evidence>
<evidence type="ECO:0000256" key="11">
    <source>
        <dbReference type="ARBA" id="ARBA00023136"/>
    </source>
</evidence>
<keyword evidence="12" id="KW-0143">Chaperone</keyword>
<keyword evidence="8" id="KW-0442">Lipid degradation</keyword>
<evidence type="ECO:0000256" key="14">
    <source>
        <dbReference type="ARBA" id="ARBA00031542"/>
    </source>
</evidence>
<reference evidence="16" key="1">
    <citation type="submission" date="2016-10" db="EMBL/GenBank/DDBJ databases">
        <title>The High Quality Genome of Vibrio alginolyticus K01M1.</title>
        <authorList>
            <person name="Wendling C."/>
            <person name="Chibani C.M."/>
            <person name="Hertel R."/>
            <person name="Sproer C."/>
            <person name="Bunk B."/>
            <person name="Overmann J."/>
            <person name="Roth O."/>
            <person name="Liesegang H."/>
        </authorList>
    </citation>
    <scope>NUCLEOTIDE SEQUENCE</scope>
    <source>
        <strain evidence="16">K05K4</strain>
    </source>
</reference>
<keyword evidence="9" id="KW-1133">Transmembrane helix</keyword>
<evidence type="ECO:0000256" key="5">
    <source>
        <dbReference type="ARBA" id="ARBA00022475"/>
    </source>
</evidence>
<gene>
    <name evidence="16" type="ORF">K05K4_11770</name>
</gene>
<evidence type="ECO:0000256" key="4">
    <source>
        <dbReference type="ARBA" id="ARBA00019692"/>
    </source>
</evidence>
<evidence type="ECO:0000256" key="1">
    <source>
        <dbReference type="ARBA" id="ARBA00003280"/>
    </source>
</evidence>
<accession>A0A1W6TQR0</accession>
<dbReference type="AlphaFoldDB" id="A0A1W6TQR0"/>
<dbReference type="GO" id="GO:0005886">
    <property type="term" value="C:plasma membrane"/>
    <property type="evidence" value="ECO:0007669"/>
    <property type="project" value="UniProtKB-SubCell"/>
</dbReference>
<evidence type="ECO:0000256" key="8">
    <source>
        <dbReference type="ARBA" id="ARBA00022963"/>
    </source>
</evidence>
<evidence type="ECO:0000256" key="9">
    <source>
        <dbReference type="ARBA" id="ARBA00022989"/>
    </source>
</evidence>
<comment type="subcellular location">
    <subcellularLocation>
        <location evidence="2">Cell inner membrane</location>
        <topology evidence="2">Single-pass membrane protein</topology>
        <orientation evidence="2">Periplasmic side</orientation>
    </subcellularLocation>
</comment>
<keyword evidence="10" id="KW-0443">Lipid metabolism</keyword>
<comment type="similarity">
    <text evidence="3">Belongs to the lipase chaperone family.</text>
</comment>
<proteinExistence type="inferred from homology"/>
<comment type="function">
    <text evidence="1">May be involved in the folding of the extracellular lipase during its passage through the periplasm.</text>
</comment>
<dbReference type="GO" id="GO:0051082">
    <property type="term" value="F:unfolded protein binding"/>
    <property type="evidence" value="ECO:0007669"/>
    <property type="project" value="InterPro"/>
</dbReference>
<evidence type="ECO:0000256" key="13">
    <source>
        <dbReference type="ARBA" id="ARBA00030948"/>
    </source>
</evidence>
<evidence type="ECO:0000256" key="2">
    <source>
        <dbReference type="ARBA" id="ARBA00004383"/>
    </source>
</evidence>
<dbReference type="InterPro" id="IPR004961">
    <property type="entry name" value="Lipase_chaperone"/>
</dbReference>
<dbReference type="EMBL" id="CP017902">
    <property type="protein sequence ID" value="ARP18015.1"/>
    <property type="molecule type" value="Genomic_DNA"/>
</dbReference>
<evidence type="ECO:0000313" key="16">
    <source>
        <dbReference type="EMBL" id="ARP18015.1"/>
    </source>
</evidence>
<name>A0A1W6TQR0_VIBAL</name>
<dbReference type="RefSeq" id="WP_086046632.1">
    <property type="nucleotide sequence ID" value="NZ_CP017889.1"/>
</dbReference>
<keyword evidence="11" id="KW-0472">Membrane</keyword>
<evidence type="ECO:0000256" key="10">
    <source>
        <dbReference type="ARBA" id="ARBA00023098"/>
    </source>
</evidence>
<dbReference type="GO" id="GO:0016042">
    <property type="term" value="P:lipid catabolic process"/>
    <property type="evidence" value="ECO:0007669"/>
    <property type="project" value="UniProtKB-KW"/>
</dbReference>
<dbReference type="GO" id="GO:0006457">
    <property type="term" value="P:protein folding"/>
    <property type="evidence" value="ECO:0007669"/>
    <property type="project" value="InterPro"/>
</dbReference>
<evidence type="ECO:0000256" key="12">
    <source>
        <dbReference type="ARBA" id="ARBA00023186"/>
    </source>
</evidence>
<keyword evidence="7" id="KW-0812">Transmembrane</keyword>
<dbReference type="NCBIfam" id="NF002337">
    <property type="entry name" value="PRK01294.1-5"/>
    <property type="match status" value="1"/>
</dbReference>
<dbReference type="Pfam" id="PF03280">
    <property type="entry name" value="Lipase_chap"/>
    <property type="match status" value="1"/>
</dbReference>
<evidence type="ECO:0000256" key="15">
    <source>
        <dbReference type="ARBA" id="ARBA00033028"/>
    </source>
</evidence>
<keyword evidence="5" id="KW-1003">Cell membrane</keyword>